<keyword evidence="1" id="KW-1133">Transmembrane helix</keyword>
<feature type="transmembrane region" description="Helical" evidence="1">
    <location>
        <begin position="321"/>
        <end position="346"/>
    </location>
</feature>
<proteinExistence type="predicted"/>
<dbReference type="EMBL" id="HE575323">
    <property type="protein sequence ID" value="CCC93452.1"/>
    <property type="molecule type" value="Genomic_DNA"/>
</dbReference>
<organism evidence="2">
    <name type="scientific">Trypanosoma congolense (strain IL3000)</name>
    <dbReference type="NCBI Taxonomy" id="1068625"/>
    <lineage>
        <taxon>Eukaryota</taxon>
        <taxon>Discoba</taxon>
        <taxon>Euglenozoa</taxon>
        <taxon>Kinetoplastea</taxon>
        <taxon>Metakinetoplastina</taxon>
        <taxon>Trypanosomatida</taxon>
        <taxon>Trypanosomatidae</taxon>
        <taxon>Trypanosoma</taxon>
        <taxon>Nannomonas</taxon>
    </lineage>
</organism>
<gene>
    <name evidence="2" type="ORF">TCIL3000_10_2110</name>
</gene>
<protein>
    <submittedName>
        <fullName evidence="2">Uncharacterized protein</fullName>
    </submittedName>
</protein>
<sequence length="727" mass="80821">MEACTMHVEFRIASVDSMISFDAESFIRMHQIKHLPLHGPQRRHSLVKLPHGGVNFTNDFRPRIQLQFVLENHVRIQSSPIKDVVPSAGQGEMEKWRWDASDIRTRRYYSKSSQAIVTSLPRKFVNREVKIRLLQLAPDLDKAERDIVEASFPEYSQLEDTSLCLGVARISLKDLIVTSSGVSVALQPKRGMMKAVEGLNLNTIETNAIFGRDGGGSGVVVFQVVSIVFNPRSFSFLLHSKHPGDGVAPSLLLDNGRTDSTVHTPSPGINGFDGAPSSVAEARRQMNSGVVRFVLVPYMALVDAVLRYNDALSWRNPIKTSVLLCIMWIMISTEMVDLGLVLAVAFEAASVFRTMTFFCRVPPYMNTGCNSVEFSAERVGSFQAVLYGSHNHVINSMVRARLFFTQGLQADCYFELVYLSYRLRKLTRNTLWYIALLVLGSCVVSIETLALLGVLFAFFVHPLLLRASFSRLRKTWRRQLASGTFWKGIALSRPMTVTRVVQVDIPQERSAWPRSLTGLARFPVHHGTDECKTKCELLTFFPHERTGSGVKDNETGSIFCLDSPRQKLAVSSPPAESSTTCIGARNLSLFGGSSAHLPNILSRSFLWKHDAVKHDQQGVQDLTFVVIVITNEHPSSNGAKSVGPPNVGTPLLQRLHRVLQRANSLERPPPVNMLGAHYQTLLQRRFYVASVSGKAVYTRCLHDHAVHCITPSTINSDREVGSASAIP</sequence>
<feature type="transmembrane region" description="Helical" evidence="1">
    <location>
        <begin position="430"/>
        <end position="446"/>
    </location>
</feature>
<name>G0UVN6_TRYCI</name>
<accession>G0UVN6</accession>
<evidence type="ECO:0000313" key="2">
    <source>
        <dbReference type="EMBL" id="CCC93452.1"/>
    </source>
</evidence>
<evidence type="ECO:0000256" key="1">
    <source>
        <dbReference type="SAM" id="Phobius"/>
    </source>
</evidence>
<dbReference type="VEuPathDB" id="TriTrypDB:TcIL3000_10_2110"/>
<dbReference type="AlphaFoldDB" id="G0UVN6"/>
<keyword evidence="1" id="KW-0812">Transmembrane</keyword>
<reference evidence="2" key="1">
    <citation type="journal article" date="2012" name="Proc. Natl. Acad. Sci. U.S.A.">
        <title>Antigenic diversity is generated by distinct evolutionary mechanisms in African trypanosome species.</title>
        <authorList>
            <person name="Jackson A.P."/>
            <person name="Berry A."/>
            <person name="Aslett M."/>
            <person name="Allison H.C."/>
            <person name="Burton P."/>
            <person name="Vavrova-Anderson J."/>
            <person name="Brown R."/>
            <person name="Browne H."/>
            <person name="Corton N."/>
            <person name="Hauser H."/>
            <person name="Gamble J."/>
            <person name="Gilderthorp R."/>
            <person name="Marcello L."/>
            <person name="McQuillan J."/>
            <person name="Otto T.D."/>
            <person name="Quail M.A."/>
            <person name="Sanders M.J."/>
            <person name="van Tonder A."/>
            <person name="Ginger M.L."/>
            <person name="Field M.C."/>
            <person name="Barry J.D."/>
            <person name="Hertz-Fowler C."/>
            <person name="Berriman M."/>
        </authorList>
    </citation>
    <scope>NUCLEOTIDE SEQUENCE</scope>
    <source>
        <strain evidence="2">IL3000</strain>
    </source>
</reference>
<keyword evidence="1" id="KW-0472">Membrane</keyword>